<dbReference type="GO" id="GO:0003677">
    <property type="term" value="F:DNA binding"/>
    <property type="evidence" value="ECO:0007669"/>
    <property type="project" value="UniProtKB-UniRule"/>
</dbReference>
<feature type="domain" description="Transcription elongation factor GreA/GreB C-terminal" evidence="5">
    <location>
        <begin position="88"/>
        <end position="165"/>
    </location>
</feature>
<dbReference type="GO" id="GO:0006354">
    <property type="term" value="P:DNA-templated transcription elongation"/>
    <property type="evidence" value="ECO:0007669"/>
    <property type="project" value="TreeGrafter"/>
</dbReference>
<dbReference type="InterPro" id="IPR022691">
    <property type="entry name" value="Tscrpt_elong_fac_GreA/B_N"/>
</dbReference>
<keyword evidence="3 4" id="KW-0804">Transcription</keyword>
<dbReference type="eggNOG" id="COG0782">
    <property type="taxonomic scope" value="Bacteria"/>
</dbReference>
<dbReference type="HAMAP" id="MF_00930">
    <property type="entry name" value="GreB"/>
    <property type="match status" value="1"/>
</dbReference>
<sequence>MEEKNYITLAGYERIKTELLQLLNLDRLEVVKVVHWAASNGDRSENGDYIYGKKRLREIDRRIRFLNKRLEFAIVVDNSARKSGENDADQVFFGASVTYSALEGPEAGKRTSITIVGVDEVDLDKSHVSWVSPIAKALIKSRIGDCVFIQTPTGPTEIEILDVQYLLN</sequence>
<keyword evidence="7" id="KW-0251">Elongation factor</keyword>
<comment type="function">
    <text evidence="4">Necessary for efficient RNA polymerase transcription elongation past template-encoded arresting sites. The arresting sites in DNA have the property of trapping a certain fraction of elongating RNA polymerases that pass through, resulting in locked ternary complexes. Cleavage of the nascent transcript by cleavage factors such as GreA or GreB allows the resumption of elongation from the new 3'terminus. GreB releases sequences of up to 9 nucleotides in length.</text>
</comment>
<dbReference type="KEGG" id="pne:Pnec_0796"/>
<evidence type="ECO:0000259" key="6">
    <source>
        <dbReference type="Pfam" id="PF03449"/>
    </source>
</evidence>
<evidence type="ECO:0000256" key="3">
    <source>
        <dbReference type="ARBA" id="ARBA00023163"/>
    </source>
</evidence>
<dbReference type="GO" id="GO:0003746">
    <property type="term" value="F:translation elongation factor activity"/>
    <property type="evidence" value="ECO:0007669"/>
    <property type="project" value="UniProtKB-KW"/>
</dbReference>
<dbReference type="PIRSF" id="PIRSF006092">
    <property type="entry name" value="GreA_GreB"/>
    <property type="match status" value="1"/>
</dbReference>
<dbReference type="FunFam" id="1.10.287.180:FF:000001">
    <property type="entry name" value="Transcription elongation factor GreA"/>
    <property type="match status" value="1"/>
</dbReference>
<dbReference type="Gene3D" id="3.10.50.30">
    <property type="entry name" value="Transcription elongation factor, GreA/GreB, C-terminal domain"/>
    <property type="match status" value="1"/>
</dbReference>
<dbReference type="InterPro" id="IPR036805">
    <property type="entry name" value="Tscrpt_elong_fac_GreA/B_N_sf"/>
</dbReference>
<dbReference type="SUPFAM" id="SSF46557">
    <property type="entry name" value="GreA transcript cleavage protein, N-terminal domain"/>
    <property type="match status" value="1"/>
</dbReference>
<proteinExistence type="inferred from homology"/>
<dbReference type="InterPro" id="IPR036953">
    <property type="entry name" value="GreA/GreB_C_sf"/>
</dbReference>
<keyword evidence="2 4" id="KW-0238">DNA-binding</keyword>
<dbReference type="NCBIfam" id="TIGR01461">
    <property type="entry name" value="greB"/>
    <property type="match status" value="1"/>
</dbReference>
<keyword evidence="7" id="KW-0648">Protein biosynthesis</keyword>
<evidence type="ECO:0000259" key="5">
    <source>
        <dbReference type="Pfam" id="PF01272"/>
    </source>
</evidence>
<protein>
    <recommendedName>
        <fullName evidence="4">Transcription elongation factor GreB</fullName>
    </recommendedName>
    <alternativeName>
        <fullName evidence="4">Transcript cleavage factor GreB</fullName>
    </alternativeName>
</protein>
<dbReference type="PANTHER" id="PTHR30437:SF6">
    <property type="entry name" value="TRANSCRIPTION ELONGATION FACTOR GREB"/>
    <property type="match status" value="1"/>
</dbReference>
<keyword evidence="1 4" id="KW-0805">Transcription regulation</keyword>
<dbReference type="AlphaFoldDB" id="B1XUH7"/>
<feature type="domain" description="Transcription elongation factor GreA/GreB N-terminal" evidence="6">
    <location>
        <begin position="5"/>
        <end position="74"/>
    </location>
</feature>
<dbReference type="InterPro" id="IPR018151">
    <property type="entry name" value="TF_GreA/GreB_CS"/>
</dbReference>
<dbReference type="PANTHER" id="PTHR30437">
    <property type="entry name" value="TRANSCRIPTION ELONGATION FACTOR GREA"/>
    <property type="match status" value="1"/>
</dbReference>
<dbReference type="PROSITE" id="PS00829">
    <property type="entry name" value="GREAB_1"/>
    <property type="match status" value="1"/>
</dbReference>
<dbReference type="InterPro" id="IPR023459">
    <property type="entry name" value="Tscrpt_elong_fac_GreA/B_fam"/>
</dbReference>
<accession>B1XUH7</accession>
<dbReference type="STRING" id="452638.Pnec_0796"/>
<dbReference type="OrthoDB" id="5511940at2"/>
<evidence type="ECO:0000313" key="7">
    <source>
        <dbReference type="EMBL" id="ACB44004.1"/>
    </source>
</evidence>
<dbReference type="Pfam" id="PF03449">
    <property type="entry name" value="GreA_GreB_N"/>
    <property type="match status" value="1"/>
</dbReference>
<dbReference type="Gene3D" id="1.10.287.180">
    <property type="entry name" value="Transcription elongation factor, GreA/GreB, N-terminal domain"/>
    <property type="match status" value="1"/>
</dbReference>
<dbReference type="GO" id="GO:0070063">
    <property type="term" value="F:RNA polymerase binding"/>
    <property type="evidence" value="ECO:0007669"/>
    <property type="project" value="InterPro"/>
</dbReference>
<evidence type="ECO:0000256" key="2">
    <source>
        <dbReference type="ARBA" id="ARBA00023125"/>
    </source>
</evidence>
<dbReference type="Pfam" id="PF01272">
    <property type="entry name" value="GreA_GreB"/>
    <property type="match status" value="1"/>
</dbReference>
<comment type="similarity">
    <text evidence="4">Belongs to the GreA/GreB family. GreB subfamily.</text>
</comment>
<dbReference type="InterPro" id="IPR001437">
    <property type="entry name" value="Tscrpt_elong_fac_GreA/B_C"/>
</dbReference>
<reference evidence="7" key="1">
    <citation type="submission" date="2008-03" db="EMBL/GenBank/DDBJ databases">
        <title>Complete sequence of Polynucleobacter necessarius STIR1.</title>
        <authorList>
            <consortium name="US DOE Joint Genome Institute"/>
            <person name="Copeland A."/>
            <person name="Lucas S."/>
            <person name="Lapidus A."/>
            <person name="Barry K."/>
            <person name="Detter J.C."/>
            <person name="Glavina del Rio T."/>
            <person name="Hammon N."/>
            <person name="Israni S."/>
            <person name="Dalin E."/>
            <person name="Tice H."/>
            <person name="Pitluck S."/>
            <person name="Chain P."/>
            <person name="Malfatti S."/>
            <person name="Shin M."/>
            <person name="Vergez L."/>
            <person name="Schmutz J."/>
            <person name="Larimer F."/>
            <person name="Land M."/>
            <person name="Hauser L."/>
            <person name="Kyrpides N."/>
            <person name="Kim E."/>
            <person name="Hahn M."/>
            <person name="Richardson P."/>
        </authorList>
    </citation>
    <scope>NUCLEOTIDE SEQUENCE [LARGE SCALE GENOMIC DNA]</scope>
    <source>
        <strain evidence="7">STIR1</strain>
    </source>
</reference>
<dbReference type="HOGENOM" id="CLU_101379_3_0_4"/>
<dbReference type="InterPro" id="IPR006358">
    <property type="entry name" value="Tscrpt_elong_fac_GreB"/>
</dbReference>
<dbReference type="GO" id="GO:0032784">
    <property type="term" value="P:regulation of DNA-templated transcription elongation"/>
    <property type="evidence" value="ECO:0007669"/>
    <property type="project" value="UniProtKB-UniRule"/>
</dbReference>
<organism evidence="7">
    <name type="scientific">Polynucleobacter necessarius subsp. necessarius (strain STIR1)</name>
    <dbReference type="NCBI Taxonomy" id="452638"/>
    <lineage>
        <taxon>Bacteria</taxon>
        <taxon>Pseudomonadati</taxon>
        <taxon>Pseudomonadota</taxon>
        <taxon>Betaproteobacteria</taxon>
        <taxon>Burkholderiales</taxon>
        <taxon>Burkholderiaceae</taxon>
        <taxon>Polynucleobacter</taxon>
    </lineage>
</organism>
<dbReference type="EMBL" id="CP001010">
    <property type="protein sequence ID" value="ACB44004.1"/>
    <property type="molecule type" value="Genomic_DNA"/>
</dbReference>
<dbReference type="SUPFAM" id="SSF54534">
    <property type="entry name" value="FKBP-like"/>
    <property type="match status" value="1"/>
</dbReference>
<name>B1XUH7_POLNS</name>
<dbReference type="PROSITE" id="PS00830">
    <property type="entry name" value="GREAB_2"/>
    <property type="match status" value="1"/>
</dbReference>
<dbReference type="NCBIfam" id="NF002506">
    <property type="entry name" value="PRK01885.1"/>
    <property type="match status" value="1"/>
</dbReference>
<evidence type="ECO:0000256" key="1">
    <source>
        <dbReference type="ARBA" id="ARBA00023015"/>
    </source>
</evidence>
<gene>
    <name evidence="4" type="primary">greB</name>
    <name evidence="7" type="ordered locus">Pnec_0796</name>
</gene>
<evidence type="ECO:0000256" key="4">
    <source>
        <dbReference type="HAMAP-Rule" id="MF_00930"/>
    </source>
</evidence>